<dbReference type="PANTHER" id="PTHR33744">
    <property type="entry name" value="CARBOHYDRATE DIACID REGULATOR"/>
    <property type="match status" value="1"/>
</dbReference>
<sequence>MNKTVVEDAMDFKELFPEVITKQEVKQSEDYIIVEQDGHVLHFPKSSLTKRELYLLQMTPSLEDASSVDSQNPWYRYLVEGRGRLPQSHSAVQFIFIEHQFTLSEELKDFLSPLVINVETIMTINQTQSVMILNQDNFFNATELLTDILPTIENDFNTRLRCYFGNSWTHLQAVDWKELYEEEYKLFTLFLSHKAEQHYCRFPKMALWALANQSPMPSIKAKCLQHILDTSDTSAIIKALWQEQGNLAKTAKALFIHRNSLQYKLDKFTQSSGLNLKILDDLAYAYLISMDT</sequence>
<reference evidence="2 3" key="1">
    <citation type="submission" date="2012-07" db="EMBL/GenBank/DDBJ databases">
        <authorList>
            <person name="Moroni P."/>
            <person name="Richards V.P."/>
            <person name="Durkin S.A.S."/>
            <person name="Kim M."/>
            <person name="Pavinski Bitar P.D."/>
            <person name="Stanhope M.J."/>
            <person name="Town C.D."/>
            <person name="Zadoks R.N."/>
            <person name="Venter J.C."/>
        </authorList>
    </citation>
    <scope>NUCLEOTIDE SEQUENCE [LARGE SCALE GENOMIC DNA]</scope>
    <source>
        <strain evidence="2 3">MRI Z1-216</strain>
    </source>
</reference>
<organism evidence="2 3">
    <name type="scientific">Streptococcus agalactiae MRI Z1-216</name>
    <dbReference type="NCBI Taxonomy" id="1154879"/>
    <lineage>
        <taxon>Bacteria</taxon>
        <taxon>Bacillati</taxon>
        <taxon>Bacillota</taxon>
        <taxon>Bacilli</taxon>
        <taxon>Lactobacillales</taxon>
        <taxon>Streptococcaceae</taxon>
        <taxon>Streptococcus</taxon>
    </lineage>
</organism>
<dbReference type="AlphaFoldDB" id="A0AAD2WXX6"/>
<protein>
    <submittedName>
        <fullName evidence="2">Fis family transcriptional regulator</fullName>
    </submittedName>
</protein>
<dbReference type="PANTHER" id="PTHR33744:SF15">
    <property type="entry name" value="CARBOHYDRATE DIACID REGULATOR"/>
    <property type="match status" value="1"/>
</dbReference>
<comment type="caution">
    <text evidence="2">The sequence shown here is derived from an EMBL/GenBank/DDBJ whole genome shotgun (WGS) entry which is preliminary data.</text>
</comment>
<feature type="domain" description="PucR C-terminal helix-turn-helix" evidence="1">
    <location>
        <begin position="238"/>
        <end position="286"/>
    </location>
</feature>
<evidence type="ECO:0000313" key="3">
    <source>
        <dbReference type="Proteomes" id="UP000015176"/>
    </source>
</evidence>
<dbReference type="Pfam" id="PF13556">
    <property type="entry name" value="HTH_30"/>
    <property type="match status" value="1"/>
</dbReference>
<dbReference type="GO" id="GO:0043565">
    <property type="term" value="F:sequence-specific DNA binding"/>
    <property type="evidence" value="ECO:0007669"/>
    <property type="project" value="InterPro"/>
</dbReference>
<dbReference type="SUPFAM" id="SSF46689">
    <property type="entry name" value="Homeodomain-like"/>
    <property type="match status" value="1"/>
</dbReference>
<accession>A0AAD2WXX6</accession>
<evidence type="ECO:0000259" key="1">
    <source>
        <dbReference type="Pfam" id="PF13556"/>
    </source>
</evidence>
<dbReference type="EMBL" id="ALSF01000027">
    <property type="protein sequence ID" value="EPU42199.1"/>
    <property type="molecule type" value="Genomic_DNA"/>
</dbReference>
<dbReference type="Gene3D" id="1.10.10.60">
    <property type="entry name" value="Homeodomain-like"/>
    <property type="match status" value="1"/>
</dbReference>
<dbReference type="InterPro" id="IPR025736">
    <property type="entry name" value="PucR_C-HTH_dom"/>
</dbReference>
<gene>
    <name evidence="2" type="ORF">SAG0164_10760</name>
</gene>
<evidence type="ECO:0000313" key="2">
    <source>
        <dbReference type="EMBL" id="EPU42199.1"/>
    </source>
</evidence>
<dbReference type="InterPro" id="IPR002197">
    <property type="entry name" value="HTH_Fis"/>
</dbReference>
<dbReference type="PRINTS" id="PR01590">
    <property type="entry name" value="HTHFIS"/>
</dbReference>
<proteinExistence type="predicted"/>
<dbReference type="Proteomes" id="UP000015176">
    <property type="component" value="Unassembled WGS sequence"/>
</dbReference>
<dbReference type="InterPro" id="IPR009057">
    <property type="entry name" value="Homeodomain-like_sf"/>
</dbReference>
<dbReference type="InterPro" id="IPR051448">
    <property type="entry name" value="CdaR-like_regulators"/>
</dbReference>
<name>A0AAD2WXX6_STRAG</name>